<feature type="region of interest" description="Disordered" evidence="3">
    <location>
        <begin position="157"/>
        <end position="193"/>
    </location>
</feature>
<comment type="caution">
    <text evidence="4">The sequence shown here is derived from an EMBL/GenBank/DDBJ whole genome shotgun (WGS) entry which is preliminary data.</text>
</comment>
<dbReference type="Pfam" id="PF10152">
    <property type="entry name" value="CCDC53"/>
    <property type="match status" value="1"/>
</dbReference>
<name>A0AAV7X635_9NEOP</name>
<evidence type="ECO:0000256" key="2">
    <source>
        <dbReference type="SAM" id="Coils"/>
    </source>
</evidence>
<dbReference type="Gene3D" id="1.20.5.110">
    <property type="match status" value="1"/>
</dbReference>
<dbReference type="GO" id="GO:0006887">
    <property type="term" value="P:exocytosis"/>
    <property type="evidence" value="ECO:0007669"/>
    <property type="project" value="TreeGrafter"/>
</dbReference>
<evidence type="ECO:0000313" key="5">
    <source>
        <dbReference type="Proteomes" id="UP001075354"/>
    </source>
</evidence>
<evidence type="ECO:0008006" key="6">
    <source>
        <dbReference type="Google" id="ProtNLM"/>
    </source>
</evidence>
<proteinExistence type="inferred from homology"/>
<protein>
    <recommendedName>
        <fullName evidence="6">WASH complex subunit 3</fullName>
    </recommendedName>
</protein>
<keyword evidence="2" id="KW-0175">Coiled coil</keyword>
<dbReference type="GO" id="GO:0071203">
    <property type="term" value="C:WASH complex"/>
    <property type="evidence" value="ECO:0007669"/>
    <property type="project" value="InterPro"/>
</dbReference>
<dbReference type="Proteomes" id="UP001075354">
    <property type="component" value="Chromosome 16"/>
</dbReference>
<accession>A0AAV7X635</accession>
<keyword evidence="5" id="KW-1185">Reference proteome</keyword>
<dbReference type="EMBL" id="JAPTSV010000016">
    <property type="protein sequence ID" value="KAJ1519449.1"/>
    <property type="molecule type" value="Genomic_DNA"/>
</dbReference>
<reference evidence="4" key="1">
    <citation type="submission" date="2022-12" db="EMBL/GenBank/DDBJ databases">
        <title>Chromosome-level genome assembly of the bean flower thrips Megalurothrips usitatus.</title>
        <authorList>
            <person name="Ma L."/>
            <person name="Liu Q."/>
            <person name="Li H."/>
            <person name="Cai W."/>
        </authorList>
    </citation>
    <scope>NUCLEOTIDE SEQUENCE</scope>
    <source>
        <strain evidence="4">Cailab_2022a</strain>
    </source>
</reference>
<gene>
    <name evidence="4" type="ORF">ONE63_004740</name>
</gene>
<dbReference type="GO" id="GO:0030041">
    <property type="term" value="P:actin filament polymerization"/>
    <property type="evidence" value="ECO:0007669"/>
    <property type="project" value="TreeGrafter"/>
</dbReference>
<feature type="coiled-coil region" evidence="2">
    <location>
        <begin position="45"/>
        <end position="72"/>
    </location>
</feature>
<dbReference type="AlphaFoldDB" id="A0AAV7X635"/>
<evidence type="ECO:0000256" key="1">
    <source>
        <dbReference type="ARBA" id="ARBA00006290"/>
    </source>
</evidence>
<dbReference type="InterPro" id="IPR019309">
    <property type="entry name" value="WASHC3"/>
</dbReference>
<evidence type="ECO:0000313" key="4">
    <source>
        <dbReference type="EMBL" id="KAJ1519449.1"/>
    </source>
</evidence>
<evidence type="ECO:0000256" key="3">
    <source>
        <dbReference type="SAM" id="MobiDB-lite"/>
    </source>
</evidence>
<comment type="similarity">
    <text evidence="1">Belongs to the CCDC53 family.</text>
</comment>
<sequence>MDSDGLPMIGSGVDYSEVTAIHQKRTLAFINYFITNTASFLNNFARSVESRITEYESKIQMLEAAMDILEAKLSSVPGLEDETSVLVAKTQSVSSEPAAQTESAPIVLPTEVPDVKELPQGPEEENGMIPVKDDPTYKKFFRMLHVGVPEPAVRLKMQAEGLDPDMLSNPNHPVPANNSGQGEGQDSSGSSMD</sequence>
<dbReference type="PANTHER" id="PTHR13015">
    <property type="entry name" value="PROTEIN AD-016-RELATED"/>
    <property type="match status" value="1"/>
</dbReference>
<feature type="compositionally biased region" description="Low complexity" evidence="3">
    <location>
        <begin position="184"/>
        <end position="193"/>
    </location>
</feature>
<dbReference type="PANTHER" id="PTHR13015:SF0">
    <property type="entry name" value="WASH COMPLEX SUBUNIT 3"/>
    <property type="match status" value="1"/>
</dbReference>
<organism evidence="4 5">
    <name type="scientific">Megalurothrips usitatus</name>
    <name type="common">bean blossom thrips</name>
    <dbReference type="NCBI Taxonomy" id="439358"/>
    <lineage>
        <taxon>Eukaryota</taxon>
        <taxon>Metazoa</taxon>
        <taxon>Ecdysozoa</taxon>
        <taxon>Arthropoda</taxon>
        <taxon>Hexapoda</taxon>
        <taxon>Insecta</taxon>
        <taxon>Pterygota</taxon>
        <taxon>Neoptera</taxon>
        <taxon>Paraneoptera</taxon>
        <taxon>Thysanoptera</taxon>
        <taxon>Terebrantia</taxon>
        <taxon>Thripoidea</taxon>
        <taxon>Thripidae</taxon>
        <taxon>Megalurothrips</taxon>
    </lineage>
</organism>